<evidence type="ECO:0000256" key="6">
    <source>
        <dbReference type="ARBA" id="ARBA00009320"/>
    </source>
</evidence>
<dbReference type="EMBL" id="BMIP01000004">
    <property type="protein sequence ID" value="GGD71365.1"/>
    <property type="molecule type" value="Genomic_DNA"/>
</dbReference>
<comment type="catalytic activity">
    <reaction evidence="11">
        <text>L-valine + 2-oxoglutarate = 3-methyl-2-oxobutanoate + L-glutamate</text>
        <dbReference type="Rhea" id="RHEA:24813"/>
        <dbReference type="ChEBI" id="CHEBI:11851"/>
        <dbReference type="ChEBI" id="CHEBI:16810"/>
        <dbReference type="ChEBI" id="CHEBI:29985"/>
        <dbReference type="ChEBI" id="CHEBI:57762"/>
        <dbReference type="EC" id="2.6.1.42"/>
    </reaction>
</comment>
<dbReference type="GO" id="GO:0009082">
    <property type="term" value="P:branched-chain amino acid biosynthetic process"/>
    <property type="evidence" value="ECO:0007669"/>
    <property type="project" value="UniProtKB-KW"/>
</dbReference>
<keyword evidence="9 15" id="KW-0663">Pyridoxal phosphate</keyword>
<evidence type="ECO:0000256" key="11">
    <source>
        <dbReference type="ARBA" id="ARBA00048212"/>
    </source>
</evidence>
<dbReference type="Gene3D" id="3.20.10.10">
    <property type="entry name" value="D-amino Acid Aminotransferase, subunit A, domain 2"/>
    <property type="match status" value="1"/>
</dbReference>
<dbReference type="PROSITE" id="PS00770">
    <property type="entry name" value="AA_TRANSFER_CLASS_4"/>
    <property type="match status" value="1"/>
</dbReference>
<organism evidence="16 17">
    <name type="scientific">Croceicoccus mobilis</name>
    <dbReference type="NCBI Taxonomy" id="1703339"/>
    <lineage>
        <taxon>Bacteria</taxon>
        <taxon>Pseudomonadati</taxon>
        <taxon>Pseudomonadota</taxon>
        <taxon>Alphaproteobacteria</taxon>
        <taxon>Sphingomonadales</taxon>
        <taxon>Erythrobacteraceae</taxon>
        <taxon>Croceicoccus</taxon>
    </lineage>
</organism>
<comment type="pathway">
    <text evidence="5">Amino-acid biosynthesis; L-leucine biosynthesis; L-leucine from 3-methyl-2-oxobutanoate: step 4/4.</text>
</comment>
<dbReference type="EC" id="2.6.1.42" evidence="7"/>
<dbReference type="SUPFAM" id="SSF56752">
    <property type="entry name" value="D-aminoacid aminotransferase-like PLP-dependent enzymes"/>
    <property type="match status" value="1"/>
</dbReference>
<reference evidence="16" key="1">
    <citation type="journal article" date="2014" name="Int. J. Syst. Evol. Microbiol.">
        <title>Complete genome sequence of Corynebacterium casei LMG S-19264T (=DSM 44701T), isolated from a smear-ripened cheese.</title>
        <authorList>
            <consortium name="US DOE Joint Genome Institute (JGI-PGF)"/>
            <person name="Walter F."/>
            <person name="Albersmeier A."/>
            <person name="Kalinowski J."/>
            <person name="Ruckert C."/>
        </authorList>
    </citation>
    <scope>NUCLEOTIDE SEQUENCE</scope>
    <source>
        <strain evidence="16">CGMCC 1.15360</strain>
    </source>
</reference>
<comment type="catalytic activity">
    <reaction evidence="12">
        <text>L-isoleucine + 2-oxoglutarate = (S)-3-methyl-2-oxopentanoate + L-glutamate</text>
        <dbReference type="Rhea" id="RHEA:24801"/>
        <dbReference type="ChEBI" id="CHEBI:16810"/>
        <dbReference type="ChEBI" id="CHEBI:29985"/>
        <dbReference type="ChEBI" id="CHEBI:35146"/>
        <dbReference type="ChEBI" id="CHEBI:58045"/>
        <dbReference type="EC" id="2.6.1.42"/>
    </reaction>
</comment>
<dbReference type="Pfam" id="PF01063">
    <property type="entry name" value="Aminotran_4"/>
    <property type="match status" value="1"/>
</dbReference>
<dbReference type="InterPro" id="IPR043131">
    <property type="entry name" value="BCAT-like_N"/>
</dbReference>
<evidence type="ECO:0000256" key="2">
    <source>
        <dbReference type="ARBA" id="ARBA00003109"/>
    </source>
</evidence>
<evidence type="ECO:0000256" key="8">
    <source>
        <dbReference type="ARBA" id="ARBA00014472"/>
    </source>
</evidence>
<evidence type="ECO:0000256" key="12">
    <source>
        <dbReference type="ARBA" id="ARBA00048798"/>
    </source>
</evidence>
<evidence type="ECO:0000256" key="3">
    <source>
        <dbReference type="ARBA" id="ARBA00004824"/>
    </source>
</evidence>
<evidence type="ECO:0000256" key="15">
    <source>
        <dbReference type="RuleBase" id="RU004516"/>
    </source>
</evidence>
<gene>
    <name evidence="16" type="ORF">GCM10010990_21100</name>
</gene>
<comment type="caution">
    <text evidence="16">The sequence shown here is derived from an EMBL/GenBank/DDBJ whole genome shotgun (WGS) entry which is preliminary data.</text>
</comment>
<dbReference type="GO" id="GO:0004084">
    <property type="term" value="F:branched-chain-amino-acid transaminase activity"/>
    <property type="evidence" value="ECO:0007669"/>
    <property type="project" value="UniProtKB-EC"/>
</dbReference>
<evidence type="ECO:0000256" key="9">
    <source>
        <dbReference type="ARBA" id="ARBA00022898"/>
    </source>
</evidence>
<dbReference type="RefSeq" id="WP_066774346.1">
    <property type="nucleotide sequence ID" value="NZ_BMIP01000004.1"/>
</dbReference>
<keyword evidence="10" id="KW-0028">Amino-acid biosynthesis</keyword>
<dbReference type="PANTHER" id="PTHR42743">
    <property type="entry name" value="AMINO-ACID AMINOTRANSFERASE"/>
    <property type="match status" value="1"/>
</dbReference>
<dbReference type="InterPro" id="IPR018300">
    <property type="entry name" value="Aminotrans_IV_CS"/>
</dbReference>
<evidence type="ECO:0000256" key="14">
    <source>
        <dbReference type="RuleBase" id="RU004106"/>
    </source>
</evidence>
<comment type="catalytic activity">
    <reaction evidence="13">
        <text>L-leucine + 2-oxoglutarate = 4-methyl-2-oxopentanoate + L-glutamate</text>
        <dbReference type="Rhea" id="RHEA:18321"/>
        <dbReference type="ChEBI" id="CHEBI:16810"/>
        <dbReference type="ChEBI" id="CHEBI:17865"/>
        <dbReference type="ChEBI" id="CHEBI:29985"/>
        <dbReference type="ChEBI" id="CHEBI:57427"/>
        <dbReference type="EC" id="2.6.1.42"/>
    </reaction>
</comment>
<dbReference type="InterPro" id="IPR050571">
    <property type="entry name" value="Class-IV_PLP-Dep_Aminotrnsfr"/>
</dbReference>
<comment type="similarity">
    <text evidence="6 14">Belongs to the class-IV pyridoxal-phosphate-dependent aminotransferase family.</text>
</comment>
<evidence type="ECO:0000313" key="16">
    <source>
        <dbReference type="EMBL" id="GGD71365.1"/>
    </source>
</evidence>
<reference evidence="16" key="2">
    <citation type="submission" date="2020-09" db="EMBL/GenBank/DDBJ databases">
        <authorList>
            <person name="Sun Q."/>
            <person name="Zhou Y."/>
        </authorList>
    </citation>
    <scope>NUCLEOTIDE SEQUENCE</scope>
    <source>
        <strain evidence="16">CGMCC 1.15360</strain>
    </source>
</reference>
<dbReference type="Proteomes" id="UP000612349">
    <property type="component" value="Unassembled WGS sequence"/>
</dbReference>
<evidence type="ECO:0000256" key="10">
    <source>
        <dbReference type="ARBA" id="ARBA00023304"/>
    </source>
</evidence>
<evidence type="ECO:0000313" key="17">
    <source>
        <dbReference type="Proteomes" id="UP000612349"/>
    </source>
</evidence>
<comment type="function">
    <text evidence="2">Acts on leucine, isoleucine and valine.</text>
</comment>
<keyword evidence="10" id="KW-0100">Branched-chain amino acid biosynthesis</keyword>
<keyword evidence="17" id="KW-1185">Reference proteome</keyword>
<evidence type="ECO:0000256" key="7">
    <source>
        <dbReference type="ARBA" id="ARBA00013053"/>
    </source>
</evidence>
<comment type="cofactor">
    <cofactor evidence="1 15">
        <name>pyridoxal 5'-phosphate</name>
        <dbReference type="ChEBI" id="CHEBI:597326"/>
    </cofactor>
</comment>
<comment type="pathway">
    <text evidence="3">Amino-acid biosynthesis; L-isoleucine biosynthesis; L-isoleucine from 2-oxobutanoate: step 4/4.</text>
</comment>
<evidence type="ECO:0000256" key="1">
    <source>
        <dbReference type="ARBA" id="ARBA00001933"/>
    </source>
</evidence>
<comment type="pathway">
    <text evidence="4">Amino-acid biosynthesis; L-valine biosynthesis; L-valine from pyruvate: step 4/4.</text>
</comment>
<accession>A0A917DV41</accession>
<evidence type="ECO:0000256" key="4">
    <source>
        <dbReference type="ARBA" id="ARBA00004931"/>
    </source>
</evidence>
<dbReference type="InterPro" id="IPR043132">
    <property type="entry name" value="BCAT-like_C"/>
</dbReference>
<evidence type="ECO:0000256" key="5">
    <source>
        <dbReference type="ARBA" id="ARBA00005072"/>
    </source>
</evidence>
<dbReference type="Gene3D" id="3.30.470.10">
    <property type="match status" value="1"/>
</dbReference>
<proteinExistence type="inferred from homology"/>
<dbReference type="InterPro" id="IPR036038">
    <property type="entry name" value="Aminotransferase-like"/>
</dbReference>
<dbReference type="InterPro" id="IPR001544">
    <property type="entry name" value="Aminotrans_IV"/>
</dbReference>
<name>A0A917DV41_9SPHN</name>
<dbReference type="AlphaFoldDB" id="A0A917DV41"/>
<dbReference type="PANTHER" id="PTHR42743:SF11">
    <property type="entry name" value="AMINODEOXYCHORISMATE LYASE"/>
    <property type="match status" value="1"/>
</dbReference>
<sequence length="225" mass="24501">MNAPTPAPVPPANSGANGIAPDAVLFETIHYDPQMGVPLIEYHLERLKHSAAALGFECDRHAIRNEVQAVCFTHREPARLRIELHRDGASTILLSALPEIMEEPVAVAPVPHPCAADDPRLVHKTSDRAFYEHALAEAQRHGAREAVLVRDGTVTEGSFTNIFVERDGMLLTPPLSLGLLPGVLRRSLIEDDKAREAELSIDDLADGFLIGNALRGLIRARLVKA</sequence>
<protein>
    <recommendedName>
        <fullName evidence="8">Probable branched-chain-amino-acid aminotransferase</fullName>
        <ecNumber evidence="7">2.6.1.42</ecNumber>
    </recommendedName>
</protein>
<evidence type="ECO:0000256" key="13">
    <source>
        <dbReference type="ARBA" id="ARBA00049229"/>
    </source>
</evidence>